<organism evidence="1">
    <name type="scientific">Pseudomonas phage Cygsa01</name>
    <dbReference type="NCBI Taxonomy" id="3138529"/>
    <lineage>
        <taxon>Viruses</taxon>
    </lineage>
</organism>
<gene>
    <name evidence="1" type="ORF">Cygsa01_00056</name>
</gene>
<protein>
    <recommendedName>
        <fullName evidence="2">Tail fiber protein</fullName>
    </recommendedName>
</protein>
<dbReference type="EMBL" id="PP179332">
    <property type="protein sequence ID" value="XAI71102.1"/>
    <property type="molecule type" value="Genomic_DNA"/>
</dbReference>
<proteinExistence type="predicted"/>
<evidence type="ECO:0000313" key="1">
    <source>
        <dbReference type="EMBL" id="XAI71102.1"/>
    </source>
</evidence>
<reference evidence="1" key="1">
    <citation type="journal article" date="2024" name="J. Gen. Virol.">
        <title>Novel phages of Pseudomonas syringae unveil numerous potential auxiliary metabolic genes.</title>
        <authorList>
            <person name="Feltin C."/>
            <person name="Garneau J.R."/>
            <person name="Morris C.E."/>
            <person name="Berard A."/>
            <person name="Torres-Barcelo C."/>
        </authorList>
    </citation>
    <scope>NUCLEOTIDE SEQUENCE</scope>
</reference>
<accession>A0AAU6W3D1</accession>
<sequence>MSDTELIKITILPVNGVLTLGSSPVPTISGEMLRIMKGDSGDTVTPEADDLGGFSTDPLAYYILSSN</sequence>
<name>A0AAU6W3D1_9VIRU</name>
<evidence type="ECO:0008006" key="2">
    <source>
        <dbReference type="Google" id="ProtNLM"/>
    </source>
</evidence>